<feature type="domain" description="Rhodanese" evidence="3">
    <location>
        <begin position="26"/>
        <end position="143"/>
    </location>
</feature>
<dbReference type="PANTHER" id="PTHR11364:SF27">
    <property type="entry name" value="SULFURTRANSFERASE"/>
    <property type="match status" value="1"/>
</dbReference>
<dbReference type="EMBL" id="LN554846">
    <property type="protein sequence ID" value="CED71340.1"/>
    <property type="molecule type" value="Genomic_DNA"/>
</dbReference>
<proteinExistence type="predicted"/>
<dbReference type="Pfam" id="PF00581">
    <property type="entry name" value="Rhodanese"/>
    <property type="match status" value="2"/>
</dbReference>
<dbReference type="OrthoDB" id="9781034at2"/>
<organism evidence="4 5">
    <name type="scientific">Aliivibrio wodanis</name>
    <dbReference type="NCBI Taxonomy" id="80852"/>
    <lineage>
        <taxon>Bacteria</taxon>
        <taxon>Pseudomonadati</taxon>
        <taxon>Pseudomonadota</taxon>
        <taxon>Gammaproteobacteria</taxon>
        <taxon>Vibrionales</taxon>
        <taxon>Vibrionaceae</taxon>
        <taxon>Aliivibrio</taxon>
    </lineage>
</organism>
<gene>
    <name evidence="4" type="ORF">AWOD_I_1256</name>
</gene>
<evidence type="ECO:0000313" key="5">
    <source>
        <dbReference type="Proteomes" id="UP000032427"/>
    </source>
</evidence>
<dbReference type="PANTHER" id="PTHR11364">
    <property type="entry name" value="THIOSULFATE SULFERTANSFERASE"/>
    <property type="match status" value="1"/>
</dbReference>
<dbReference type="HOGENOM" id="CLU_031618_3_0_6"/>
<dbReference type="KEGG" id="awd:AWOD_I_1256"/>
<dbReference type="InterPro" id="IPR001763">
    <property type="entry name" value="Rhodanese-like_dom"/>
</dbReference>
<dbReference type="GO" id="GO:0016784">
    <property type="term" value="F:3-mercaptopyruvate sulfurtransferase activity"/>
    <property type="evidence" value="ECO:0007669"/>
    <property type="project" value="UniProtKB-EC"/>
</dbReference>
<reference evidence="5" key="1">
    <citation type="submission" date="2014-09" db="EMBL/GenBank/DDBJ databases">
        <authorList>
            <person name="Hjerde E."/>
        </authorList>
    </citation>
    <scope>NUCLEOTIDE SEQUENCE [LARGE SCALE GENOMIC DNA]</scope>
    <source>
        <strain evidence="5">06/09/139</strain>
    </source>
</reference>
<accession>A0A090ISN2</accession>
<sequence length="286" mass="31307">MSNPLEISPLAINPLVTTAWLAEHIDDDNLVIVDAYMANVVGKEPLVYDAFSCLPTARKLDIEVDFCDHSSSQSHALPTEQQFTQAVQALGINSDSVVVLYDNQGIYSAPRAWWTFKTMGFENVYVLDGGLPQWIKEGRETASEYTTILTLGNATAKEVKGLACDSEEVLSVINTDVAILDARAEMRFLGKAPEPREGVRSGHIPTSKNLPFSILLDGYTYQDKAILISIFSERVSSLDTKTYFSCGSGITACILILAAVSIGYKEVTLYDGSWADWGTNHALPIE</sequence>
<dbReference type="CDD" id="cd01449">
    <property type="entry name" value="TST_Repeat_2"/>
    <property type="match status" value="1"/>
</dbReference>
<dbReference type="Gene3D" id="3.40.250.10">
    <property type="entry name" value="Rhodanese-like domain"/>
    <property type="match status" value="2"/>
</dbReference>
<dbReference type="InterPro" id="IPR036873">
    <property type="entry name" value="Rhodanese-like_dom_sf"/>
</dbReference>
<dbReference type="Proteomes" id="UP000032427">
    <property type="component" value="Chromosome 1"/>
</dbReference>
<evidence type="ECO:0000259" key="3">
    <source>
        <dbReference type="PROSITE" id="PS50206"/>
    </source>
</evidence>
<dbReference type="CDD" id="cd01448">
    <property type="entry name" value="TST_Repeat_1"/>
    <property type="match status" value="1"/>
</dbReference>
<dbReference type="PATRIC" id="fig|80852.17.peg.1291"/>
<dbReference type="SMART" id="SM00450">
    <property type="entry name" value="RHOD"/>
    <property type="match status" value="2"/>
</dbReference>
<dbReference type="GO" id="GO:0004792">
    <property type="term" value="F:thiosulfate-cyanide sulfurtransferase activity"/>
    <property type="evidence" value="ECO:0007669"/>
    <property type="project" value="TreeGrafter"/>
</dbReference>
<evidence type="ECO:0000256" key="1">
    <source>
        <dbReference type="ARBA" id="ARBA00022679"/>
    </source>
</evidence>
<dbReference type="AlphaFoldDB" id="A0A090ISN2"/>
<dbReference type="EC" id="2.8.1.2" evidence="4"/>
<dbReference type="GeneID" id="28540820"/>
<keyword evidence="5" id="KW-1185">Reference proteome</keyword>
<protein>
    <submittedName>
        <fullName evidence="4">Sulfurtransferase (Rhodanese-like protein)</fullName>
        <ecNumber evidence="4">2.8.1.2</ecNumber>
    </submittedName>
</protein>
<keyword evidence="2" id="KW-0677">Repeat</keyword>
<feature type="domain" description="Rhodanese" evidence="3">
    <location>
        <begin position="173"/>
        <end position="286"/>
    </location>
</feature>
<dbReference type="SUPFAM" id="SSF52821">
    <property type="entry name" value="Rhodanese/Cell cycle control phosphatase"/>
    <property type="match status" value="2"/>
</dbReference>
<keyword evidence="1 4" id="KW-0808">Transferase</keyword>
<dbReference type="STRING" id="80852.AWOD_I_1256"/>
<dbReference type="InterPro" id="IPR045078">
    <property type="entry name" value="TST/MPST-like"/>
</dbReference>
<dbReference type="PROSITE" id="PS50206">
    <property type="entry name" value="RHODANESE_3"/>
    <property type="match status" value="2"/>
</dbReference>
<evidence type="ECO:0000313" key="4">
    <source>
        <dbReference type="EMBL" id="CED71340.1"/>
    </source>
</evidence>
<name>A0A090ISN2_9GAMM</name>
<evidence type="ECO:0000256" key="2">
    <source>
        <dbReference type="ARBA" id="ARBA00022737"/>
    </source>
</evidence>